<dbReference type="InterPro" id="IPR050295">
    <property type="entry name" value="Plant_2OG-oxidoreductases"/>
</dbReference>
<dbReference type="GO" id="GO:0031418">
    <property type="term" value="F:L-ascorbic acid binding"/>
    <property type="evidence" value="ECO:0007669"/>
    <property type="project" value="UniProtKB-KW"/>
</dbReference>
<evidence type="ECO:0000256" key="2">
    <source>
        <dbReference type="ARBA" id="ARBA00022723"/>
    </source>
</evidence>
<dbReference type="AlphaFoldDB" id="A0A6A4QN90"/>
<keyword evidence="5" id="KW-0560">Oxidoreductase</keyword>
<evidence type="ECO:0000313" key="7">
    <source>
        <dbReference type="Proteomes" id="UP000447434"/>
    </source>
</evidence>
<dbReference type="PROSITE" id="PS51471">
    <property type="entry name" value="FE2OG_OXY"/>
    <property type="match status" value="1"/>
</dbReference>
<comment type="similarity">
    <text evidence="1 5">Belongs to the iron/ascorbate-dependent oxidoreductase family.</text>
</comment>
<keyword evidence="7" id="KW-1185">Reference proteome</keyword>
<dbReference type="OrthoDB" id="288590at2759"/>
<organism evidence="6 7">
    <name type="scientific">Lupinus albus</name>
    <name type="common">White lupine</name>
    <name type="synonym">Lupinus termis</name>
    <dbReference type="NCBI Taxonomy" id="3870"/>
    <lineage>
        <taxon>Eukaryota</taxon>
        <taxon>Viridiplantae</taxon>
        <taxon>Streptophyta</taxon>
        <taxon>Embryophyta</taxon>
        <taxon>Tracheophyta</taxon>
        <taxon>Spermatophyta</taxon>
        <taxon>Magnoliopsida</taxon>
        <taxon>eudicotyledons</taxon>
        <taxon>Gunneridae</taxon>
        <taxon>Pentapetalae</taxon>
        <taxon>rosids</taxon>
        <taxon>fabids</taxon>
        <taxon>Fabales</taxon>
        <taxon>Fabaceae</taxon>
        <taxon>Papilionoideae</taxon>
        <taxon>50 kb inversion clade</taxon>
        <taxon>genistoids sensu lato</taxon>
        <taxon>core genistoids</taxon>
        <taxon>Genisteae</taxon>
        <taxon>Lupinus</taxon>
    </lineage>
</organism>
<comment type="caution">
    <text evidence="6">The sequence shown here is derived from an EMBL/GenBank/DDBJ whole genome shotgun (WGS) entry which is preliminary data.</text>
</comment>
<keyword evidence="3" id="KW-0847">Vitamin C</keyword>
<proteinExistence type="inferred from homology"/>
<dbReference type="Proteomes" id="UP000447434">
    <property type="component" value="Chromosome 5"/>
</dbReference>
<keyword evidence="6" id="KW-0223">Dioxygenase</keyword>
<sequence length="347" mass="40236">MEAKKSFQLANNTHLCLSQDFILPKEKRPCLSHVSPMHSSLSIIDLKGYDDDECKNGLVQDISKACKQLGMFQVINHGVPHDICQTLMVTLHEFFQLPSEERALFFTQDHSESVKIFNYYFKCDDQRKVTMWSETFSHPWHPTQDFTHHLPNNPPQYREVFSAYAKEIGTLMNRLLRLMSQGLGLEEDSLVKRLEDRPNFYSQANYYPPCPEPELTMGLNEHNDITALTILQQFDGVSGLQVKYDGKWIQVDPIPGALVIILADQMQVLSNGMYKSPVHRAVTNKRKPRLSLAMFYAPNDETMIGPIEKLMNGGYPPIYRSYKYKDYMEEYYRQEGKCRKVKEVFEV</sequence>
<keyword evidence="4 5" id="KW-0408">Iron</keyword>
<evidence type="ECO:0000256" key="4">
    <source>
        <dbReference type="ARBA" id="ARBA00023004"/>
    </source>
</evidence>
<dbReference type="InterPro" id="IPR027443">
    <property type="entry name" value="IPNS-like_sf"/>
</dbReference>
<protein>
    <submittedName>
        <fullName evidence="6">Putative flavanone 3-dioxygenase</fullName>
    </submittedName>
</protein>
<dbReference type="PANTHER" id="PTHR47991">
    <property type="entry name" value="OXOGLUTARATE/IRON-DEPENDENT DIOXYGENASE"/>
    <property type="match status" value="1"/>
</dbReference>
<dbReference type="Pfam" id="PF03171">
    <property type="entry name" value="2OG-FeII_Oxy"/>
    <property type="match status" value="1"/>
</dbReference>
<dbReference type="EMBL" id="WOCE01000005">
    <property type="protein sequence ID" value="KAE9614464.1"/>
    <property type="molecule type" value="Genomic_DNA"/>
</dbReference>
<dbReference type="InterPro" id="IPR044861">
    <property type="entry name" value="IPNS-like_FE2OG_OXY"/>
</dbReference>
<dbReference type="InterPro" id="IPR005123">
    <property type="entry name" value="Oxoglu/Fe-dep_dioxygenase_dom"/>
</dbReference>
<name>A0A6A4QN90_LUPAL</name>
<dbReference type="GO" id="GO:0051213">
    <property type="term" value="F:dioxygenase activity"/>
    <property type="evidence" value="ECO:0007669"/>
    <property type="project" value="UniProtKB-KW"/>
</dbReference>
<evidence type="ECO:0000256" key="1">
    <source>
        <dbReference type="ARBA" id="ARBA00008056"/>
    </source>
</evidence>
<accession>A0A6A4QN90</accession>
<gene>
    <name evidence="6" type="ORF">Lalb_Chr05g0228441</name>
</gene>
<dbReference type="Pfam" id="PF14226">
    <property type="entry name" value="DIOX_N"/>
    <property type="match status" value="1"/>
</dbReference>
<evidence type="ECO:0000256" key="5">
    <source>
        <dbReference type="RuleBase" id="RU003682"/>
    </source>
</evidence>
<dbReference type="InterPro" id="IPR026992">
    <property type="entry name" value="DIOX_N"/>
</dbReference>
<dbReference type="SUPFAM" id="SSF51197">
    <property type="entry name" value="Clavaminate synthase-like"/>
    <property type="match status" value="1"/>
</dbReference>
<evidence type="ECO:0000313" key="6">
    <source>
        <dbReference type="EMBL" id="KAE9614464.1"/>
    </source>
</evidence>
<reference evidence="7" key="1">
    <citation type="journal article" date="2020" name="Nat. Commun.">
        <title>Genome sequence of the cluster root forming white lupin.</title>
        <authorList>
            <person name="Hufnagel B."/>
            <person name="Marques A."/>
            <person name="Soriano A."/>
            <person name="Marques L."/>
            <person name="Divol F."/>
            <person name="Doumas P."/>
            <person name="Sallet E."/>
            <person name="Mancinotti D."/>
            <person name="Carrere S."/>
            <person name="Marande W."/>
            <person name="Arribat S."/>
            <person name="Keller J."/>
            <person name="Huneau C."/>
            <person name="Blein T."/>
            <person name="Aime D."/>
            <person name="Laguerre M."/>
            <person name="Taylor J."/>
            <person name="Schubert V."/>
            <person name="Nelson M."/>
            <person name="Geu-Flores F."/>
            <person name="Crespi M."/>
            <person name="Gallardo-Guerrero K."/>
            <person name="Delaux P.-M."/>
            <person name="Salse J."/>
            <person name="Berges H."/>
            <person name="Guyot R."/>
            <person name="Gouzy J."/>
            <person name="Peret B."/>
        </authorList>
    </citation>
    <scope>NUCLEOTIDE SEQUENCE [LARGE SCALE GENOMIC DNA]</scope>
    <source>
        <strain evidence="7">cv. Amiga</strain>
    </source>
</reference>
<evidence type="ECO:0000256" key="3">
    <source>
        <dbReference type="ARBA" id="ARBA00022896"/>
    </source>
</evidence>
<dbReference type="GO" id="GO:0046872">
    <property type="term" value="F:metal ion binding"/>
    <property type="evidence" value="ECO:0007669"/>
    <property type="project" value="UniProtKB-KW"/>
</dbReference>
<dbReference type="Gene3D" id="2.60.120.330">
    <property type="entry name" value="B-lactam Antibiotic, Isopenicillin N Synthase, Chain"/>
    <property type="match status" value="1"/>
</dbReference>
<keyword evidence="2 5" id="KW-0479">Metal-binding</keyword>